<organism evidence="1 2">
    <name type="scientific">Ambrosiozyma monospora</name>
    <name type="common">Yeast</name>
    <name type="synonym">Endomycopsis monosporus</name>
    <dbReference type="NCBI Taxonomy" id="43982"/>
    <lineage>
        <taxon>Eukaryota</taxon>
        <taxon>Fungi</taxon>
        <taxon>Dikarya</taxon>
        <taxon>Ascomycota</taxon>
        <taxon>Saccharomycotina</taxon>
        <taxon>Pichiomycetes</taxon>
        <taxon>Pichiales</taxon>
        <taxon>Pichiaceae</taxon>
        <taxon>Ambrosiozyma</taxon>
    </lineage>
</organism>
<evidence type="ECO:0000313" key="2">
    <source>
        <dbReference type="Proteomes" id="UP001165064"/>
    </source>
</evidence>
<comment type="caution">
    <text evidence="1">The sequence shown here is derived from an EMBL/GenBank/DDBJ whole genome shotgun (WGS) entry which is preliminary data.</text>
</comment>
<dbReference type="Proteomes" id="UP001165064">
    <property type="component" value="Unassembled WGS sequence"/>
</dbReference>
<sequence length="241" mass="26627">MEGNMIRPANEPSTNGNAVSLSATKIKLKNPFFKGTTPKRHTQQETTMENLGYPRKRQRLGNQLGESTEAGDEEEAPSHFSSTSGLKLKISRKGTKTPVDSSSAVFYDATEHLANGNSPDISHLNRQSPAKDSNTNSTPSIRLVLKNPEHKDKGNKILEGSADEFSDSISADELDQIYSQGHERMQIRTSQHSSPIKAPPQTDNQHTNINIDEPSEFDDDAEELEAIITQAERKLEARKTC</sequence>
<accession>A0ACB5TR62</accession>
<evidence type="ECO:0000313" key="1">
    <source>
        <dbReference type="EMBL" id="GME93207.1"/>
    </source>
</evidence>
<proteinExistence type="predicted"/>
<gene>
    <name evidence="1" type="ORF">Amon02_000926600</name>
</gene>
<dbReference type="EMBL" id="BSXS01008646">
    <property type="protein sequence ID" value="GME93207.1"/>
    <property type="molecule type" value="Genomic_DNA"/>
</dbReference>
<protein>
    <submittedName>
        <fullName evidence="1">Unnamed protein product</fullName>
    </submittedName>
</protein>
<reference evidence="1" key="1">
    <citation type="submission" date="2023-04" db="EMBL/GenBank/DDBJ databases">
        <title>Ambrosiozyma monospora NBRC 10751.</title>
        <authorList>
            <person name="Ichikawa N."/>
            <person name="Sato H."/>
            <person name="Tonouchi N."/>
        </authorList>
    </citation>
    <scope>NUCLEOTIDE SEQUENCE</scope>
    <source>
        <strain evidence="1">NBRC 10751</strain>
    </source>
</reference>
<name>A0ACB5TR62_AMBMO</name>
<keyword evidence="2" id="KW-1185">Reference proteome</keyword>